<dbReference type="RefSeq" id="WP_069703182.1">
    <property type="nucleotide sequence ID" value="NZ_MJAT01000038.1"/>
</dbReference>
<dbReference type="AlphaFoldDB" id="A0A1E5L3F7"/>
<evidence type="ECO:0000256" key="14">
    <source>
        <dbReference type="ARBA" id="ARBA00022842"/>
    </source>
</evidence>
<keyword evidence="10" id="KW-0479">Metal-binding</keyword>
<comment type="catalytic activity">
    <reaction evidence="18 20">
        <text>pyruvate + ATP = phosphoenolpyruvate + ADP + H(+)</text>
        <dbReference type="Rhea" id="RHEA:18157"/>
        <dbReference type="ChEBI" id="CHEBI:15361"/>
        <dbReference type="ChEBI" id="CHEBI:15378"/>
        <dbReference type="ChEBI" id="CHEBI:30616"/>
        <dbReference type="ChEBI" id="CHEBI:58702"/>
        <dbReference type="ChEBI" id="CHEBI:456216"/>
        <dbReference type="EC" id="2.7.1.40"/>
    </reaction>
</comment>
<evidence type="ECO:0000256" key="8">
    <source>
        <dbReference type="ARBA" id="ARBA00018587"/>
    </source>
</evidence>
<dbReference type="STRING" id="1390249.BHU72_09690"/>
<keyword evidence="17 24" id="KW-0670">Pyruvate</keyword>
<dbReference type="EC" id="2.7.1.40" evidence="7 19"/>
<evidence type="ECO:0000259" key="21">
    <source>
        <dbReference type="Pfam" id="PF00224"/>
    </source>
</evidence>
<dbReference type="NCBIfam" id="NF004491">
    <property type="entry name" value="PRK05826.1"/>
    <property type="match status" value="1"/>
</dbReference>
<evidence type="ECO:0000313" key="25">
    <source>
        <dbReference type="Proteomes" id="UP000095255"/>
    </source>
</evidence>
<dbReference type="Gene3D" id="3.40.1380.20">
    <property type="entry name" value="Pyruvate kinase, C-terminal domain"/>
    <property type="match status" value="1"/>
</dbReference>
<dbReference type="FunFam" id="2.40.33.10:FF:000001">
    <property type="entry name" value="Pyruvate kinase"/>
    <property type="match status" value="1"/>
</dbReference>
<comment type="cofactor">
    <cofactor evidence="1">
        <name>Mg(2+)</name>
        <dbReference type="ChEBI" id="CHEBI:18420"/>
    </cofactor>
</comment>
<keyword evidence="16 20" id="KW-0324">Glycolysis</keyword>
<evidence type="ECO:0000256" key="18">
    <source>
        <dbReference type="ARBA" id="ARBA00048152"/>
    </source>
</evidence>
<feature type="domain" description="Pyruvate kinase barrel" evidence="21">
    <location>
        <begin position="1"/>
        <end position="322"/>
    </location>
</feature>
<feature type="domain" description="PEP-utilising enzyme mobile" evidence="22">
    <location>
        <begin position="504"/>
        <end position="574"/>
    </location>
</feature>
<dbReference type="NCBIfam" id="TIGR01064">
    <property type="entry name" value="pyruv_kin"/>
    <property type="match status" value="1"/>
</dbReference>
<evidence type="ECO:0000256" key="7">
    <source>
        <dbReference type="ARBA" id="ARBA00012142"/>
    </source>
</evidence>
<comment type="cofactor">
    <cofactor evidence="2">
        <name>K(+)</name>
        <dbReference type="ChEBI" id="CHEBI:29103"/>
    </cofactor>
</comment>
<reference evidence="24 25" key="1">
    <citation type="submission" date="2016-09" db="EMBL/GenBank/DDBJ databases">
        <title>Desulfuribacillus arsenicus sp. nov., an obligately anaerobic, dissimilatory arsenic- and antimonate-reducing bacterium isolated from anoxic sediments.</title>
        <authorList>
            <person name="Abin C.A."/>
            <person name="Hollibaugh J.T."/>
        </authorList>
    </citation>
    <scope>NUCLEOTIDE SEQUENCE [LARGE SCALE GENOMIC DNA]</scope>
    <source>
        <strain evidence="24 25">MLFW-2</strain>
    </source>
</reference>
<dbReference type="InterPro" id="IPR018209">
    <property type="entry name" value="Pyrv_Knase_AS"/>
</dbReference>
<sequence>MRKTKIVATIGPATDSLETLRGIIKAGINVARLNFSHGSHEEHKRRVELVRKVSQSVNIPVAIMVDTKGPEIRTKEVVDGKVELKSGEMITLVPGDFIGTQEKVAITYDHLAEDLSVGDTILVDDGLIELKVVSIAASEVHCKIINSGILKNKKGINLPGISTQLPSITEKDVQDILFAIENNVEFIAASFIRKALDVLQIREILEKHNSKIQIISKIESTEAVVNIDEIIEVSDGIMVARGDLGVEIPPEQVPLVQKEIIKKCNEAGKPVVTATQMLDSMQRNPRPTRAEASDVANAILDGTDAIMLSGETAAGDYPLQAVSIMAQIAETTENSNIYKNNLRADYQCILPSSVTSAISYAVANVAHELHAKAVVTSTSSGYTARMVSKFRPACQIIAVTPDPLVSRQLLISWGIQPVLGKETHSTDEMFRVAIEAVDHSKYIKSGDLIIITAGVPVGQSGTTNLMKVHIMGEIIGRGTGVGEKSVSGIARVCEVNSTACDEMKEGEILITYATEKDLMPAIEKASAIITEEAGITSHAAIVGISLGIPVIVGVRGILHKVKNGDEITVDASRGVIYSGRANIL</sequence>
<dbReference type="GO" id="GO:0016301">
    <property type="term" value="F:kinase activity"/>
    <property type="evidence" value="ECO:0007669"/>
    <property type="project" value="UniProtKB-KW"/>
</dbReference>
<evidence type="ECO:0000256" key="9">
    <source>
        <dbReference type="ARBA" id="ARBA00022679"/>
    </source>
</evidence>
<evidence type="ECO:0000256" key="12">
    <source>
        <dbReference type="ARBA" id="ARBA00022777"/>
    </source>
</evidence>
<evidence type="ECO:0000256" key="4">
    <source>
        <dbReference type="ARBA" id="ARBA00006237"/>
    </source>
</evidence>
<evidence type="ECO:0000259" key="23">
    <source>
        <dbReference type="Pfam" id="PF02887"/>
    </source>
</evidence>
<dbReference type="Pfam" id="PF00224">
    <property type="entry name" value="PK"/>
    <property type="match status" value="1"/>
</dbReference>
<comment type="caution">
    <text evidence="24">The sequence shown here is derived from an EMBL/GenBank/DDBJ whole genome shotgun (WGS) entry which is preliminary data.</text>
</comment>
<evidence type="ECO:0000256" key="10">
    <source>
        <dbReference type="ARBA" id="ARBA00022723"/>
    </source>
</evidence>
<dbReference type="PROSITE" id="PS00110">
    <property type="entry name" value="PYRUVATE_KINASE"/>
    <property type="match status" value="1"/>
</dbReference>
<dbReference type="NCBIfam" id="NF004978">
    <property type="entry name" value="PRK06354.1"/>
    <property type="match status" value="1"/>
</dbReference>
<keyword evidence="13" id="KW-0067">ATP-binding</keyword>
<feature type="domain" description="Pyruvate kinase C-terminal" evidence="23">
    <location>
        <begin position="357"/>
        <end position="469"/>
    </location>
</feature>
<evidence type="ECO:0000256" key="11">
    <source>
        <dbReference type="ARBA" id="ARBA00022741"/>
    </source>
</evidence>
<comment type="subunit">
    <text evidence="6">Homotetramer.</text>
</comment>
<keyword evidence="15" id="KW-0630">Potassium</keyword>
<comment type="similarity">
    <text evidence="4">In the C-terminal section; belongs to the PEP-utilizing enzyme family.</text>
</comment>
<dbReference type="SUPFAM" id="SSF52009">
    <property type="entry name" value="Phosphohistidine domain"/>
    <property type="match status" value="1"/>
</dbReference>
<dbReference type="SUPFAM" id="SSF50800">
    <property type="entry name" value="PK beta-barrel domain-like"/>
    <property type="match status" value="1"/>
</dbReference>
<accession>A0A1E5L3F7</accession>
<proteinExistence type="inferred from homology"/>
<dbReference type="PANTHER" id="PTHR11817">
    <property type="entry name" value="PYRUVATE KINASE"/>
    <property type="match status" value="1"/>
</dbReference>
<dbReference type="Gene3D" id="3.50.30.10">
    <property type="entry name" value="Phosphohistidine domain"/>
    <property type="match status" value="1"/>
</dbReference>
<dbReference type="Gene3D" id="3.20.20.60">
    <property type="entry name" value="Phosphoenolpyruvate-binding domains"/>
    <property type="match status" value="1"/>
</dbReference>
<dbReference type="InterPro" id="IPR008279">
    <property type="entry name" value="PEP-util_enz_mobile_dom"/>
</dbReference>
<keyword evidence="25" id="KW-1185">Reference proteome</keyword>
<dbReference type="InterPro" id="IPR011037">
    <property type="entry name" value="Pyrv_Knase-like_insert_dom_sf"/>
</dbReference>
<evidence type="ECO:0000256" key="5">
    <source>
        <dbReference type="ARBA" id="ARBA00008663"/>
    </source>
</evidence>
<dbReference type="GO" id="GO:0030955">
    <property type="term" value="F:potassium ion binding"/>
    <property type="evidence" value="ECO:0007669"/>
    <property type="project" value="UniProtKB-UniRule"/>
</dbReference>
<evidence type="ECO:0000256" key="20">
    <source>
        <dbReference type="RuleBase" id="RU000504"/>
    </source>
</evidence>
<dbReference type="FunFam" id="3.40.1380.20:FF:000013">
    <property type="entry name" value="Pyruvate kinase"/>
    <property type="match status" value="1"/>
</dbReference>
<dbReference type="SUPFAM" id="SSF52935">
    <property type="entry name" value="PK C-terminal domain-like"/>
    <property type="match status" value="1"/>
</dbReference>
<comment type="pathway">
    <text evidence="3 20">Carbohydrate degradation; glycolysis; pyruvate from D-glyceraldehyde 3-phosphate: step 5/5.</text>
</comment>
<dbReference type="GO" id="GO:0000287">
    <property type="term" value="F:magnesium ion binding"/>
    <property type="evidence" value="ECO:0007669"/>
    <property type="project" value="UniProtKB-UniRule"/>
</dbReference>
<dbReference type="InterPro" id="IPR015813">
    <property type="entry name" value="Pyrv/PenolPyrv_kinase-like_dom"/>
</dbReference>
<dbReference type="Proteomes" id="UP000095255">
    <property type="component" value="Unassembled WGS sequence"/>
</dbReference>
<comment type="similarity">
    <text evidence="5 20">Belongs to the pyruvate kinase family.</text>
</comment>
<evidence type="ECO:0000313" key="24">
    <source>
        <dbReference type="EMBL" id="OEH84469.1"/>
    </source>
</evidence>
<dbReference type="EMBL" id="MJAT01000038">
    <property type="protein sequence ID" value="OEH84469.1"/>
    <property type="molecule type" value="Genomic_DNA"/>
</dbReference>
<evidence type="ECO:0000259" key="22">
    <source>
        <dbReference type="Pfam" id="PF00391"/>
    </source>
</evidence>
<organism evidence="24 25">
    <name type="scientific">Desulfuribacillus stibiiarsenatis</name>
    <dbReference type="NCBI Taxonomy" id="1390249"/>
    <lineage>
        <taxon>Bacteria</taxon>
        <taxon>Bacillati</taxon>
        <taxon>Bacillota</taxon>
        <taxon>Desulfuribacillia</taxon>
        <taxon>Desulfuribacillales</taxon>
        <taxon>Desulfuribacillaceae</taxon>
        <taxon>Desulfuribacillus</taxon>
    </lineage>
</organism>
<dbReference type="Gene3D" id="2.40.33.10">
    <property type="entry name" value="PK beta-barrel domain-like"/>
    <property type="match status" value="1"/>
</dbReference>
<evidence type="ECO:0000256" key="15">
    <source>
        <dbReference type="ARBA" id="ARBA00022958"/>
    </source>
</evidence>
<evidence type="ECO:0000256" key="13">
    <source>
        <dbReference type="ARBA" id="ARBA00022840"/>
    </source>
</evidence>
<evidence type="ECO:0000256" key="17">
    <source>
        <dbReference type="ARBA" id="ARBA00023317"/>
    </source>
</evidence>
<dbReference type="FunFam" id="3.20.20.60:FF:000001">
    <property type="entry name" value="Pyruvate kinase"/>
    <property type="match status" value="1"/>
</dbReference>
<dbReference type="InterPro" id="IPR015806">
    <property type="entry name" value="Pyrv_Knase_insert_dom_sf"/>
</dbReference>
<dbReference type="Pfam" id="PF02887">
    <property type="entry name" value="PK_C"/>
    <property type="match status" value="1"/>
</dbReference>
<dbReference type="InterPro" id="IPR015793">
    <property type="entry name" value="Pyrv_Knase_brl"/>
</dbReference>
<keyword evidence="12 20" id="KW-0418">Kinase</keyword>
<dbReference type="InterPro" id="IPR015795">
    <property type="entry name" value="Pyrv_Knase_C"/>
</dbReference>
<dbReference type="InterPro" id="IPR040442">
    <property type="entry name" value="Pyrv_kinase-like_dom_sf"/>
</dbReference>
<dbReference type="UniPathway" id="UPA00109">
    <property type="reaction ID" value="UER00188"/>
</dbReference>
<dbReference type="Pfam" id="PF00391">
    <property type="entry name" value="PEP-utilizers"/>
    <property type="match status" value="1"/>
</dbReference>
<evidence type="ECO:0000256" key="6">
    <source>
        <dbReference type="ARBA" id="ARBA00011881"/>
    </source>
</evidence>
<keyword evidence="14 20" id="KW-0460">Magnesium</keyword>
<protein>
    <recommendedName>
        <fullName evidence="8 19">Pyruvate kinase</fullName>
        <ecNumber evidence="7 19">2.7.1.40</ecNumber>
    </recommendedName>
</protein>
<dbReference type="InterPro" id="IPR001697">
    <property type="entry name" value="Pyr_Knase"/>
</dbReference>
<evidence type="ECO:0000256" key="3">
    <source>
        <dbReference type="ARBA" id="ARBA00004997"/>
    </source>
</evidence>
<evidence type="ECO:0000256" key="1">
    <source>
        <dbReference type="ARBA" id="ARBA00001946"/>
    </source>
</evidence>
<dbReference type="OrthoDB" id="9812123at2"/>
<dbReference type="PRINTS" id="PR01050">
    <property type="entry name" value="PYRUVTKNASE"/>
</dbReference>
<evidence type="ECO:0000256" key="2">
    <source>
        <dbReference type="ARBA" id="ARBA00001958"/>
    </source>
</evidence>
<dbReference type="FunFam" id="3.50.30.10:FF:000004">
    <property type="entry name" value="Pyruvate kinase"/>
    <property type="match status" value="1"/>
</dbReference>
<dbReference type="SUPFAM" id="SSF51621">
    <property type="entry name" value="Phosphoenolpyruvate/pyruvate domain"/>
    <property type="match status" value="1"/>
</dbReference>
<name>A0A1E5L3F7_9FIRM</name>
<evidence type="ECO:0000256" key="16">
    <source>
        <dbReference type="ARBA" id="ARBA00023152"/>
    </source>
</evidence>
<evidence type="ECO:0000256" key="19">
    <source>
        <dbReference type="NCBIfam" id="TIGR01064"/>
    </source>
</evidence>
<dbReference type="InterPro" id="IPR036918">
    <property type="entry name" value="Pyrv_Knase_C_sf"/>
</dbReference>
<keyword evidence="11" id="KW-0547">Nucleotide-binding</keyword>
<dbReference type="InterPro" id="IPR036637">
    <property type="entry name" value="Phosphohistidine_dom_sf"/>
</dbReference>
<dbReference type="GO" id="GO:0005524">
    <property type="term" value="F:ATP binding"/>
    <property type="evidence" value="ECO:0007669"/>
    <property type="project" value="UniProtKB-KW"/>
</dbReference>
<dbReference type="GO" id="GO:0004743">
    <property type="term" value="F:pyruvate kinase activity"/>
    <property type="evidence" value="ECO:0007669"/>
    <property type="project" value="UniProtKB-UniRule"/>
</dbReference>
<dbReference type="GO" id="GO:0006950">
    <property type="term" value="P:response to stress"/>
    <property type="evidence" value="ECO:0007669"/>
    <property type="project" value="UniProtKB-ARBA"/>
</dbReference>
<keyword evidence="9 20" id="KW-0808">Transferase</keyword>
<gene>
    <name evidence="24" type="ORF">BHU72_09690</name>
</gene>